<gene>
    <name evidence="1" type="ORF">AEK19_MT0562</name>
</gene>
<proteinExistence type="predicted"/>
<dbReference type="EMBL" id="KY774314">
    <property type="protein sequence ID" value="ART30818.1"/>
    <property type="molecule type" value="Genomic_DNA"/>
</dbReference>
<evidence type="ECO:0000313" key="1">
    <source>
        <dbReference type="EMBL" id="ART30818.1"/>
    </source>
</evidence>
<sequence>MLSTRRFVNEIILMSKARIHVDTRKEERESIDLDGRGETIENEKARGSYFKHDYDPR</sequence>
<keyword evidence="1" id="KW-0496">Mitochondrion</keyword>
<reference evidence="1" key="1">
    <citation type="submission" date="2017-03" db="EMBL/GenBank/DDBJ databases">
        <title>The mitochondrial genome of the carnivorous plant Utricularia reniformis (Lentibulariaceae): structure, comparative analysis and evolutionary landmarks.</title>
        <authorList>
            <person name="Silva S.R."/>
            <person name="Alvarenga D.O."/>
            <person name="Michael T.P."/>
            <person name="Miranda V.F.O."/>
            <person name="Varani A.M."/>
        </authorList>
    </citation>
    <scope>NUCLEOTIDE SEQUENCE</scope>
</reference>
<dbReference type="AlphaFoldDB" id="A0A1Y0B0B2"/>
<geneLocation type="mitochondrion" evidence="1"/>
<protein>
    <submittedName>
        <fullName evidence="1">Uncharacterized protein</fullName>
    </submittedName>
</protein>
<name>A0A1Y0B0B2_9LAMI</name>
<accession>A0A1Y0B0B2</accession>
<organism evidence="1">
    <name type="scientific">Utricularia reniformis</name>
    <dbReference type="NCBI Taxonomy" id="192314"/>
    <lineage>
        <taxon>Eukaryota</taxon>
        <taxon>Viridiplantae</taxon>
        <taxon>Streptophyta</taxon>
        <taxon>Embryophyta</taxon>
        <taxon>Tracheophyta</taxon>
        <taxon>Spermatophyta</taxon>
        <taxon>Magnoliopsida</taxon>
        <taxon>eudicotyledons</taxon>
        <taxon>Gunneridae</taxon>
        <taxon>Pentapetalae</taxon>
        <taxon>asterids</taxon>
        <taxon>lamiids</taxon>
        <taxon>Lamiales</taxon>
        <taxon>Lentibulariaceae</taxon>
        <taxon>Utricularia</taxon>
    </lineage>
</organism>